<dbReference type="InterPro" id="IPR013785">
    <property type="entry name" value="Aldolase_TIM"/>
</dbReference>
<evidence type="ECO:0000256" key="2">
    <source>
        <dbReference type="ARBA" id="ARBA00012755"/>
    </source>
</evidence>
<dbReference type="PANTHER" id="PTHR35273:SF2">
    <property type="entry name" value="ALPHA-GALACTOSIDASE"/>
    <property type="match status" value="1"/>
</dbReference>
<name>A0A1E3HH62_9TREE</name>
<comment type="catalytic activity">
    <reaction evidence="1">
        <text>Hydrolysis of terminal, non-reducing alpha-D-galactose residues in alpha-D-galactosides, including galactose oligosaccharides, galactomannans and galactolipids.</text>
        <dbReference type="EC" id="3.2.1.22"/>
    </reaction>
</comment>
<dbReference type="GO" id="GO:0004557">
    <property type="term" value="F:alpha-galactosidase activity"/>
    <property type="evidence" value="ECO:0007669"/>
    <property type="project" value="UniProtKB-EC"/>
</dbReference>
<dbReference type="Proteomes" id="UP000094043">
    <property type="component" value="Chromosome 5"/>
</dbReference>
<dbReference type="SUPFAM" id="SSF51445">
    <property type="entry name" value="(Trans)glycosidases"/>
    <property type="match status" value="1"/>
</dbReference>
<dbReference type="VEuPathDB" id="FungiDB:L203_06462"/>
<dbReference type="KEGG" id="cdep:91088366"/>
<dbReference type="GeneID" id="91088366"/>
<reference evidence="3" key="2">
    <citation type="journal article" date="2022" name="Elife">
        <title>Obligate sexual reproduction of a homothallic fungus closely related to the Cryptococcus pathogenic species complex.</title>
        <authorList>
            <person name="Passer A.R."/>
            <person name="Clancey S.A."/>
            <person name="Shea T."/>
            <person name="David-Palma M."/>
            <person name="Averette A.F."/>
            <person name="Boekhout T."/>
            <person name="Porcel B.M."/>
            <person name="Nowrousian M."/>
            <person name="Cuomo C.A."/>
            <person name="Sun S."/>
            <person name="Heitman J."/>
            <person name="Coelho M.A."/>
        </authorList>
    </citation>
    <scope>NUCLEOTIDE SEQUENCE</scope>
    <source>
        <strain evidence="3">CBS 7841</strain>
    </source>
</reference>
<dbReference type="AlphaFoldDB" id="A0A1E3HH62"/>
<dbReference type="OrthoDB" id="2108802at2759"/>
<dbReference type="Pfam" id="PF03537">
    <property type="entry name" value="Glyco_hydro_114"/>
    <property type="match status" value="1"/>
</dbReference>
<evidence type="ECO:0000313" key="3">
    <source>
        <dbReference type="EMBL" id="WVN88941.1"/>
    </source>
</evidence>
<accession>A0A1E3HH62</accession>
<dbReference type="EC" id="3.2.1.22" evidence="2"/>
<protein>
    <recommendedName>
        <fullName evidence="2">alpha-galactosidase</fullName>
        <ecNumber evidence="2">3.2.1.22</ecNumber>
    </recommendedName>
</protein>
<organism evidence="3 4">
    <name type="scientific">Cryptococcus depauperatus CBS 7841</name>
    <dbReference type="NCBI Taxonomy" id="1295531"/>
    <lineage>
        <taxon>Eukaryota</taxon>
        <taxon>Fungi</taxon>
        <taxon>Dikarya</taxon>
        <taxon>Basidiomycota</taxon>
        <taxon>Agaricomycotina</taxon>
        <taxon>Tremellomycetes</taxon>
        <taxon>Tremellales</taxon>
        <taxon>Cryptococcaceae</taxon>
        <taxon>Cryptococcus</taxon>
    </lineage>
</organism>
<dbReference type="EMBL" id="CP143788">
    <property type="protein sequence ID" value="WVN88941.1"/>
    <property type="molecule type" value="Genomic_DNA"/>
</dbReference>
<reference evidence="3" key="3">
    <citation type="submission" date="2024-01" db="EMBL/GenBank/DDBJ databases">
        <authorList>
            <person name="Coelho M.A."/>
            <person name="David-Palma M."/>
            <person name="Shea T."/>
            <person name="Sun S."/>
            <person name="Cuomo C.A."/>
            <person name="Heitman J."/>
        </authorList>
    </citation>
    <scope>NUCLEOTIDE SEQUENCE</scope>
    <source>
        <strain evidence="3">CBS 7841</strain>
    </source>
</reference>
<evidence type="ECO:0000313" key="4">
    <source>
        <dbReference type="Proteomes" id="UP000094043"/>
    </source>
</evidence>
<dbReference type="PANTHER" id="PTHR35273">
    <property type="entry name" value="ALPHA-1,4 POLYGALACTOSAMINIDASE, PUTATIVE (AFU_ORTHOLOGUE AFUA_3G07890)-RELATED"/>
    <property type="match status" value="1"/>
</dbReference>
<dbReference type="InterPro" id="IPR004352">
    <property type="entry name" value="GH114_TIM-barrel"/>
</dbReference>
<dbReference type="Gene3D" id="3.20.20.70">
    <property type="entry name" value="Aldolase class I"/>
    <property type="match status" value="1"/>
</dbReference>
<proteinExistence type="predicted"/>
<keyword evidence="4" id="KW-1185">Reference proteome</keyword>
<gene>
    <name evidence="3" type="ORF">L203_104156</name>
</gene>
<evidence type="ECO:0000256" key="1">
    <source>
        <dbReference type="ARBA" id="ARBA00001255"/>
    </source>
</evidence>
<dbReference type="InterPro" id="IPR017853">
    <property type="entry name" value="GH"/>
</dbReference>
<sequence length="162" mass="17804">MDADNIDGHVGTVKINAGAVELMTQCRNHDTRLGLTQDDAVDFVRFLAKAPLSHNMSLGLNNAIEIAPKVLDVTAFAVNEQCVEYSECKTLSVFVDANEAVLHIEYPREPIDVHSTANSCPRHDTGVDLHALSIALKKKKPRRLGWVLSVVKKNAIDIAQYT</sequence>
<reference evidence="3" key="1">
    <citation type="submission" date="2016-06" db="EMBL/GenBank/DDBJ databases">
        <authorList>
            <person name="Cuomo C."/>
            <person name="Litvintseva A."/>
            <person name="Heitman J."/>
            <person name="Chen Y."/>
            <person name="Sun S."/>
            <person name="Springer D."/>
            <person name="Dromer F."/>
            <person name="Young S."/>
            <person name="Zeng Q."/>
            <person name="Chapman S."/>
            <person name="Gujja S."/>
            <person name="Saif S."/>
            <person name="Birren B."/>
        </authorList>
    </citation>
    <scope>NUCLEOTIDE SEQUENCE</scope>
    <source>
        <strain evidence="3">CBS 7841</strain>
    </source>
</reference>
<dbReference type="RefSeq" id="XP_066069641.1">
    <property type="nucleotide sequence ID" value="XM_066213544.1"/>
</dbReference>